<protein>
    <recommendedName>
        <fullName evidence="7">UDP-3-O-acylglucosamine N-acyltransferase</fullName>
        <ecNumber evidence="7">2.3.1.191</ecNumber>
    </recommendedName>
</protein>
<sequence length="341" mass="35813">MPTLSEIVDRFGGRLAGDGATIVCQVGSLATAQAGEIAFLANPKFKSALMRSAATAFIVAPSAEDATDRPRIVTEDPYLYYARLAQWLNPPQFGAPGIHPTAVVESDLPPSVHVGPLSYVGPDCEIGEGVSIGPCCVIERGTKIGAESRIFGHVSVYSETVIGQRCILHSGAVLGSDGFGYARQRDGAWIKIPQIGRTVLGDDVEVGANTTIDRGALDDTEIGNGVKLDNLVQIAHNVKIGDHSAMAGCVGVAGSARIGARVMVGGQAGISGHLEVADGTVVSARTLVSKTISEAGIFTSAMPAMPHGEWMKSAAHFRHLDALVTRLRELEKRIADLERKP</sequence>
<dbReference type="InterPro" id="IPR011004">
    <property type="entry name" value="Trimer_LpxA-like_sf"/>
</dbReference>
<comment type="caution">
    <text evidence="10">The sequence shown here is derived from an EMBL/GenBank/DDBJ whole genome shotgun (WGS) entry which is preliminary data.</text>
</comment>
<keyword evidence="3 7" id="KW-0808">Transferase</keyword>
<dbReference type="PANTHER" id="PTHR43378:SF2">
    <property type="entry name" value="UDP-3-O-ACYLGLUCOSAMINE N-ACYLTRANSFERASE 1, MITOCHONDRIAL-RELATED"/>
    <property type="match status" value="1"/>
</dbReference>
<dbReference type="GO" id="GO:0009245">
    <property type="term" value="P:lipid A biosynthetic process"/>
    <property type="evidence" value="ECO:0007669"/>
    <property type="project" value="UniProtKB-UniRule"/>
</dbReference>
<feature type="domain" description="Mannose-1-phosphate guanyltransferase C-terminal" evidence="9">
    <location>
        <begin position="98"/>
        <end position="213"/>
    </location>
</feature>
<dbReference type="GO" id="GO:0016410">
    <property type="term" value="F:N-acyltransferase activity"/>
    <property type="evidence" value="ECO:0007669"/>
    <property type="project" value="InterPro"/>
</dbReference>
<dbReference type="Gene3D" id="1.20.5.170">
    <property type="match status" value="1"/>
</dbReference>
<dbReference type="Proteomes" id="UP000561045">
    <property type="component" value="Unassembled WGS sequence"/>
</dbReference>
<comment type="pathway">
    <text evidence="7">Bacterial outer membrane biogenesis; LPS lipid A biosynthesis.</text>
</comment>
<evidence type="ECO:0000256" key="1">
    <source>
        <dbReference type="ARBA" id="ARBA00022516"/>
    </source>
</evidence>
<dbReference type="RefSeq" id="WP_183632149.1">
    <property type="nucleotide sequence ID" value="NZ_BAABLE010000011.1"/>
</dbReference>
<evidence type="ECO:0000313" key="10">
    <source>
        <dbReference type="EMBL" id="MBB4011515.1"/>
    </source>
</evidence>
<evidence type="ECO:0000259" key="9">
    <source>
        <dbReference type="Pfam" id="PF25087"/>
    </source>
</evidence>
<comment type="similarity">
    <text evidence="7">Belongs to the transferase hexapeptide repeat family. LpxD subfamily.</text>
</comment>
<dbReference type="InterPro" id="IPR056729">
    <property type="entry name" value="GMPPB_C"/>
</dbReference>
<dbReference type="InterPro" id="IPR001451">
    <property type="entry name" value="Hexapep"/>
</dbReference>
<reference evidence="10 11" key="1">
    <citation type="submission" date="2020-08" db="EMBL/GenBank/DDBJ databases">
        <title>Genomic Encyclopedia of Type Strains, Phase IV (KMG-IV): sequencing the most valuable type-strain genomes for metagenomic binning, comparative biology and taxonomic classification.</title>
        <authorList>
            <person name="Goeker M."/>
        </authorList>
    </citation>
    <scope>NUCLEOTIDE SEQUENCE [LARGE SCALE GENOMIC DNA]</scope>
    <source>
        <strain evidence="10 11">DSM 106739</strain>
    </source>
</reference>
<comment type="subunit">
    <text evidence="7">Homotrimer.</text>
</comment>
<comment type="catalytic activity">
    <reaction evidence="7">
        <text>a UDP-3-O-[(3R)-3-hydroxyacyl]-alpha-D-glucosamine + a (3R)-hydroxyacyl-[ACP] = a UDP-2-N,3-O-bis[(3R)-3-hydroxyacyl]-alpha-D-glucosamine + holo-[ACP] + H(+)</text>
        <dbReference type="Rhea" id="RHEA:53836"/>
        <dbReference type="Rhea" id="RHEA-COMP:9685"/>
        <dbReference type="Rhea" id="RHEA-COMP:9945"/>
        <dbReference type="ChEBI" id="CHEBI:15378"/>
        <dbReference type="ChEBI" id="CHEBI:64479"/>
        <dbReference type="ChEBI" id="CHEBI:78827"/>
        <dbReference type="ChEBI" id="CHEBI:137740"/>
        <dbReference type="ChEBI" id="CHEBI:137748"/>
        <dbReference type="EC" id="2.3.1.191"/>
    </reaction>
</comment>
<keyword evidence="1 7" id="KW-0444">Lipid biosynthesis</keyword>
<keyword evidence="2 7" id="KW-0441">Lipid A biosynthesis</keyword>
<feature type="active site" description="Proton acceptor" evidence="7">
    <location>
        <position position="236"/>
    </location>
</feature>
<dbReference type="Pfam" id="PF25087">
    <property type="entry name" value="GMPPB_C"/>
    <property type="match status" value="1"/>
</dbReference>
<keyword evidence="5 7" id="KW-0443">Lipid metabolism</keyword>
<evidence type="ECO:0000256" key="4">
    <source>
        <dbReference type="ARBA" id="ARBA00022737"/>
    </source>
</evidence>
<dbReference type="CDD" id="cd03352">
    <property type="entry name" value="LbH_LpxD"/>
    <property type="match status" value="1"/>
</dbReference>
<gene>
    <name evidence="7" type="primary">lpxD</name>
    <name evidence="10" type="ORF">GGR36_000823</name>
</gene>
<accession>A0A840BEG5</accession>
<dbReference type="EC" id="2.3.1.191" evidence="7"/>
<dbReference type="GO" id="GO:0103118">
    <property type="term" value="F:UDP-3-O-[(3R)-3-hydroxyacyl]-glucosamine N-acyltransferase activity"/>
    <property type="evidence" value="ECO:0007669"/>
    <property type="project" value="UniProtKB-EC"/>
</dbReference>
<dbReference type="Gene3D" id="3.40.1390.10">
    <property type="entry name" value="MurE/MurF, N-terminal domain"/>
    <property type="match status" value="1"/>
</dbReference>
<dbReference type="AlphaFoldDB" id="A0A840BEG5"/>
<evidence type="ECO:0000256" key="3">
    <source>
        <dbReference type="ARBA" id="ARBA00022679"/>
    </source>
</evidence>
<dbReference type="NCBIfam" id="NF002060">
    <property type="entry name" value="PRK00892.1"/>
    <property type="match status" value="1"/>
</dbReference>
<proteinExistence type="inferred from homology"/>
<dbReference type="SUPFAM" id="SSF51161">
    <property type="entry name" value="Trimeric LpxA-like enzymes"/>
    <property type="match status" value="1"/>
</dbReference>
<dbReference type="UniPathway" id="UPA00973"/>
<evidence type="ECO:0000259" key="8">
    <source>
        <dbReference type="Pfam" id="PF04613"/>
    </source>
</evidence>
<evidence type="ECO:0000313" key="11">
    <source>
        <dbReference type="Proteomes" id="UP000561045"/>
    </source>
</evidence>
<dbReference type="InterPro" id="IPR020573">
    <property type="entry name" value="UDP_GlcNAc_AcTrfase_non-rep"/>
</dbReference>
<keyword evidence="6 7" id="KW-0012">Acyltransferase</keyword>
<dbReference type="PROSITE" id="PS00101">
    <property type="entry name" value="HEXAPEP_TRANSFERASES"/>
    <property type="match status" value="1"/>
</dbReference>
<dbReference type="InterPro" id="IPR018357">
    <property type="entry name" value="Hexapep_transf_CS"/>
</dbReference>
<dbReference type="HAMAP" id="MF_00523">
    <property type="entry name" value="LpxD"/>
    <property type="match status" value="1"/>
</dbReference>
<comment type="function">
    <text evidence="7">Catalyzes the N-acylation of UDP-3-O-acylglucosamine using 3-hydroxyacyl-ACP as the acyl donor. Is involved in the biosynthesis of lipid A, a phosphorylated glycolipid that anchors the lipopolysaccharide to the outer membrane of the cell.</text>
</comment>
<dbReference type="NCBIfam" id="TIGR01853">
    <property type="entry name" value="lipid_A_lpxD"/>
    <property type="match status" value="1"/>
</dbReference>
<evidence type="ECO:0000256" key="5">
    <source>
        <dbReference type="ARBA" id="ARBA00023098"/>
    </source>
</evidence>
<feature type="domain" description="UDP-3-O-[3-hydroxymyristoyl] glucosamine N-acyltransferase non-repeat region" evidence="8">
    <location>
        <begin position="22"/>
        <end position="87"/>
    </location>
</feature>
<keyword evidence="11" id="KW-1185">Reference proteome</keyword>
<evidence type="ECO:0000256" key="7">
    <source>
        <dbReference type="HAMAP-Rule" id="MF_00523"/>
    </source>
</evidence>
<dbReference type="GO" id="GO:0016020">
    <property type="term" value="C:membrane"/>
    <property type="evidence" value="ECO:0007669"/>
    <property type="project" value="GOC"/>
</dbReference>
<name>A0A840BEG5_9RHOO</name>
<dbReference type="Gene3D" id="2.160.10.10">
    <property type="entry name" value="Hexapeptide repeat proteins"/>
    <property type="match status" value="1"/>
</dbReference>
<evidence type="ECO:0000256" key="6">
    <source>
        <dbReference type="ARBA" id="ARBA00023315"/>
    </source>
</evidence>
<dbReference type="InterPro" id="IPR007691">
    <property type="entry name" value="LpxD"/>
</dbReference>
<dbReference type="Pfam" id="PF00132">
    <property type="entry name" value="Hexapep"/>
    <property type="match status" value="1"/>
</dbReference>
<dbReference type="EMBL" id="JACIET010000001">
    <property type="protein sequence ID" value="MBB4011515.1"/>
    <property type="molecule type" value="Genomic_DNA"/>
</dbReference>
<organism evidence="10 11">
    <name type="scientific">Niveibacterium umoris</name>
    <dbReference type="NCBI Taxonomy" id="1193620"/>
    <lineage>
        <taxon>Bacteria</taxon>
        <taxon>Pseudomonadati</taxon>
        <taxon>Pseudomonadota</taxon>
        <taxon>Betaproteobacteria</taxon>
        <taxon>Rhodocyclales</taxon>
        <taxon>Rhodocyclaceae</taxon>
        <taxon>Niveibacterium</taxon>
    </lineage>
</organism>
<keyword evidence="4 7" id="KW-0677">Repeat</keyword>
<dbReference type="PANTHER" id="PTHR43378">
    <property type="entry name" value="UDP-3-O-ACYLGLUCOSAMINE N-ACYLTRANSFERASE"/>
    <property type="match status" value="1"/>
</dbReference>
<dbReference type="Pfam" id="PF04613">
    <property type="entry name" value="LpxD"/>
    <property type="match status" value="1"/>
</dbReference>
<evidence type="ECO:0000256" key="2">
    <source>
        <dbReference type="ARBA" id="ARBA00022556"/>
    </source>
</evidence>